<dbReference type="GO" id="GO:0004518">
    <property type="term" value="F:nuclease activity"/>
    <property type="evidence" value="ECO:0007669"/>
    <property type="project" value="UniProtKB-KW"/>
</dbReference>
<dbReference type="InterPro" id="IPR037027">
    <property type="entry name" value="YqgF/RNaseH-like_dom_sf"/>
</dbReference>
<keyword evidence="1 5" id="KW-0963">Cytoplasm</keyword>
<dbReference type="KEGG" id="nba:CUN60_01240"/>
<evidence type="ECO:0000256" key="5">
    <source>
        <dbReference type="HAMAP-Rule" id="MF_00651"/>
    </source>
</evidence>
<keyword evidence="2 5" id="KW-0690">Ribosome biogenesis</keyword>
<dbReference type="NCBIfam" id="TIGR00250">
    <property type="entry name" value="RNAse_H_YqgF"/>
    <property type="match status" value="1"/>
</dbReference>
<comment type="subcellular location">
    <subcellularLocation>
        <location evidence="5">Cytoplasm</location>
    </subcellularLocation>
</comment>
<dbReference type="GO" id="GO:0000967">
    <property type="term" value="P:rRNA 5'-end processing"/>
    <property type="evidence" value="ECO:0007669"/>
    <property type="project" value="UniProtKB-UniRule"/>
</dbReference>
<keyword evidence="3 5" id="KW-0540">Nuclease</keyword>
<dbReference type="HAMAP" id="MF_00651">
    <property type="entry name" value="Nuclease_YqgF"/>
    <property type="match status" value="1"/>
</dbReference>
<dbReference type="InterPro" id="IPR005227">
    <property type="entry name" value="YqgF"/>
</dbReference>
<dbReference type="PANTHER" id="PTHR33317:SF4">
    <property type="entry name" value="POLYNUCLEOTIDYL TRANSFERASE, RIBONUCLEASE H-LIKE SUPERFAMILY PROTEIN"/>
    <property type="match status" value="1"/>
</dbReference>
<dbReference type="EMBL" id="CP024847">
    <property type="protein sequence ID" value="AUR50984.1"/>
    <property type="molecule type" value="Genomic_DNA"/>
</dbReference>
<name>A0A2I7N3E7_9NEIS</name>
<organism evidence="7 8">
    <name type="scientific">Aquella oligotrophica</name>
    <dbReference type="NCBI Taxonomy" id="2067065"/>
    <lineage>
        <taxon>Bacteria</taxon>
        <taxon>Pseudomonadati</taxon>
        <taxon>Pseudomonadota</taxon>
        <taxon>Betaproteobacteria</taxon>
        <taxon>Neisseriales</taxon>
        <taxon>Neisseriaceae</taxon>
        <taxon>Aquella</taxon>
    </lineage>
</organism>
<dbReference type="EC" id="3.1.-.-" evidence="5"/>
<dbReference type="RefSeq" id="WP_102950284.1">
    <property type="nucleotide sequence ID" value="NZ_CP024847.1"/>
</dbReference>
<dbReference type="GO" id="GO:0005829">
    <property type="term" value="C:cytosol"/>
    <property type="evidence" value="ECO:0007669"/>
    <property type="project" value="TreeGrafter"/>
</dbReference>
<dbReference type="Pfam" id="PF03652">
    <property type="entry name" value="RuvX"/>
    <property type="match status" value="1"/>
</dbReference>
<evidence type="ECO:0000256" key="2">
    <source>
        <dbReference type="ARBA" id="ARBA00022517"/>
    </source>
</evidence>
<dbReference type="AlphaFoldDB" id="A0A2I7N3E7"/>
<dbReference type="PANTHER" id="PTHR33317">
    <property type="entry name" value="POLYNUCLEOTIDYL TRANSFERASE, RIBONUCLEASE H-LIKE SUPERFAMILY PROTEIN"/>
    <property type="match status" value="1"/>
</dbReference>
<reference evidence="8" key="1">
    <citation type="submission" date="2017-11" db="EMBL/GenBank/DDBJ databases">
        <authorList>
            <person name="Chan K.G."/>
            <person name="Lee L.S."/>
        </authorList>
    </citation>
    <scope>NUCLEOTIDE SEQUENCE [LARGE SCALE GENOMIC DNA]</scope>
    <source>
        <strain evidence="8">DSM 100970</strain>
    </source>
</reference>
<dbReference type="Gene3D" id="3.30.420.140">
    <property type="entry name" value="YqgF/RNase H-like domain"/>
    <property type="match status" value="1"/>
</dbReference>
<proteinExistence type="inferred from homology"/>
<sequence length="144" mass="15764">MPDLPKEYNILAFDYGNVRIGVAVGNSLLKIPHPLMTIGGESLNAKIAAIEPIITKWQPAVLVVGVPEFSDNPQKIQLINTIKNFGKRLAARFDLPVNLVNEDYSSSHASSLLNEQGIHGKSQKIMLDQLAACSILESFFASYN</sequence>
<accession>A0A2I7N3E7</accession>
<protein>
    <recommendedName>
        <fullName evidence="5">Putative pre-16S rRNA nuclease</fullName>
        <ecNumber evidence="5">3.1.-.-</ecNumber>
    </recommendedName>
</protein>
<comment type="similarity">
    <text evidence="5">Belongs to the YqgF HJR family.</text>
</comment>
<dbReference type="SUPFAM" id="SSF53098">
    <property type="entry name" value="Ribonuclease H-like"/>
    <property type="match status" value="1"/>
</dbReference>
<comment type="function">
    <text evidence="5">Could be a nuclease involved in processing of the 5'-end of pre-16S rRNA.</text>
</comment>
<evidence type="ECO:0000256" key="4">
    <source>
        <dbReference type="ARBA" id="ARBA00022801"/>
    </source>
</evidence>
<evidence type="ECO:0000256" key="1">
    <source>
        <dbReference type="ARBA" id="ARBA00022490"/>
    </source>
</evidence>
<dbReference type="Proteomes" id="UP000236655">
    <property type="component" value="Chromosome"/>
</dbReference>
<dbReference type="InterPro" id="IPR012337">
    <property type="entry name" value="RNaseH-like_sf"/>
</dbReference>
<dbReference type="GO" id="GO:0016788">
    <property type="term" value="F:hydrolase activity, acting on ester bonds"/>
    <property type="evidence" value="ECO:0007669"/>
    <property type="project" value="UniProtKB-UniRule"/>
</dbReference>
<dbReference type="InterPro" id="IPR006641">
    <property type="entry name" value="YqgF/RNaseH-like_dom"/>
</dbReference>
<evidence type="ECO:0000313" key="7">
    <source>
        <dbReference type="EMBL" id="AUR50984.1"/>
    </source>
</evidence>
<keyword evidence="4 5" id="KW-0378">Hydrolase</keyword>
<feature type="domain" description="YqgF/RNase H-like" evidence="6">
    <location>
        <begin position="8"/>
        <end position="109"/>
    </location>
</feature>
<keyword evidence="8" id="KW-1185">Reference proteome</keyword>
<dbReference type="SMART" id="SM00732">
    <property type="entry name" value="YqgFc"/>
    <property type="match status" value="1"/>
</dbReference>
<dbReference type="CDD" id="cd16964">
    <property type="entry name" value="YqgF"/>
    <property type="match status" value="1"/>
</dbReference>
<evidence type="ECO:0000256" key="3">
    <source>
        <dbReference type="ARBA" id="ARBA00022722"/>
    </source>
</evidence>
<gene>
    <name evidence="7" type="ORF">CUN60_01240</name>
</gene>
<evidence type="ECO:0000313" key="8">
    <source>
        <dbReference type="Proteomes" id="UP000236655"/>
    </source>
</evidence>
<dbReference type="OrthoDB" id="9796140at2"/>
<evidence type="ECO:0000259" key="6">
    <source>
        <dbReference type="SMART" id="SM00732"/>
    </source>
</evidence>